<evidence type="ECO:0000256" key="6">
    <source>
        <dbReference type="ARBA" id="ARBA00022927"/>
    </source>
</evidence>
<dbReference type="PANTHER" id="PTHR33909:SF1">
    <property type="entry name" value="SEC TRANSLOCON ACCESSORY COMPLEX SUBUNIT YAJC"/>
    <property type="match status" value="1"/>
</dbReference>
<dbReference type="Proteomes" id="UP001204000">
    <property type="component" value="Unassembled WGS sequence"/>
</dbReference>
<gene>
    <name evidence="10" type="primary">yajC</name>
    <name evidence="10" type="ORF">M5J20_03115</name>
</gene>
<evidence type="ECO:0000256" key="2">
    <source>
        <dbReference type="ARBA" id="ARBA00006742"/>
    </source>
</evidence>
<evidence type="ECO:0000313" key="10">
    <source>
        <dbReference type="EMBL" id="MCP1387184.1"/>
    </source>
</evidence>
<keyword evidence="4" id="KW-1003">Cell membrane</keyword>
<keyword evidence="6" id="KW-0653">Protein transport</keyword>
<dbReference type="InterPro" id="IPR003849">
    <property type="entry name" value="Preprotein_translocase_YajC"/>
</dbReference>
<comment type="similarity">
    <text evidence="2">Belongs to the YajC family.</text>
</comment>
<evidence type="ECO:0000256" key="3">
    <source>
        <dbReference type="ARBA" id="ARBA00022448"/>
    </source>
</evidence>
<evidence type="ECO:0000256" key="8">
    <source>
        <dbReference type="ARBA" id="ARBA00023010"/>
    </source>
</evidence>
<keyword evidence="11" id="KW-1185">Reference proteome</keyword>
<protein>
    <submittedName>
        <fullName evidence="10">Preprotein translocase subunit YajC</fullName>
    </submittedName>
</protein>
<organism evidence="10 11">
    <name type="scientific">Corynebacterium stercoris</name>
    <dbReference type="NCBI Taxonomy" id="2943490"/>
    <lineage>
        <taxon>Bacteria</taxon>
        <taxon>Bacillati</taxon>
        <taxon>Actinomycetota</taxon>
        <taxon>Actinomycetes</taxon>
        <taxon>Mycobacteriales</taxon>
        <taxon>Corynebacteriaceae</taxon>
        <taxon>Corynebacterium</taxon>
    </lineage>
</organism>
<comment type="subcellular location">
    <subcellularLocation>
        <location evidence="1">Cell membrane</location>
        <topology evidence="1">Single-pass membrane protein</topology>
    </subcellularLocation>
</comment>
<reference evidence="10" key="1">
    <citation type="submission" date="2022-05" db="EMBL/GenBank/DDBJ databases">
        <title>Corynebacterium sp. TA-R-1 sp. nov., isolated from human feces.</title>
        <authorList>
            <person name="Shamsuzzaman M."/>
            <person name="Dahal R.H."/>
        </authorList>
    </citation>
    <scope>NUCLEOTIDE SEQUENCE</scope>
    <source>
        <strain evidence="10">TA-R-1</strain>
    </source>
</reference>
<evidence type="ECO:0000256" key="9">
    <source>
        <dbReference type="ARBA" id="ARBA00023136"/>
    </source>
</evidence>
<keyword evidence="8" id="KW-0811">Translocation</keyword>
<evidence type="ECO:0000256" key="7">
    <source>
        <dbReference type="ARBA" id="ARBA00022989"/>
    </source>
</evidence>
<dbReference type="RefSeq" id="WP_253576226.1">
    <property type="nucleotide sequence ID" value="NZ_JAMFTQ010000002.1"/>
</dbReference>
<dbReference type="PANTHER" id="PTHR33909">
    <property type="entry name" value="SEC TRANSLOCON ACCESSORY COMPLEX SUBUNIT YAJC"/>
    <property type="match status" value="1"/>
</dbReference>
<dbReference type="SMART" id="SM01323">
    <property type="entry name" value="YajC"/>
    <property type="match status" value="1"/>
</dbReference>
<dbReference type="EMBL" id="JAMFTQ010000002">
    <property type="protein sequence ID" value="MCP1387184.1"/>
    <property type="molecule type" value="Genomic_DNA"/>
</dbReference>
<dbReference type="NCBIfam" id="TIGR00739">
    <property type="entry name" value="yajC"/>
    <property type="match status" value="1"/>
</dbReference>
<evidence type="ECO:0000256" key="1">
    <source>
        <dbReference type="ARBA" id="ARBA00004162"/>
    </source>
</evidence>
<keyword evidence="5" id="KW-0812">Transmembrane</keyword>
<keyword evidence="3" id="KW-0813">Transport</keyword>
<dbReference type="Pfam" id="PF02699">
    <property type="entry name" value="YajC"/>
    <property type="match status" value="1"/>
</dbReference>
<keyword evidence="9" id="KW-0472">Membrane</keyword>
<comment type="caution">
    <text evidence="10">The sequence shown here is derived from an EMBL/GenBank/DDBJ whole genome shotgun (WGS) entry which is preliminary data.</text>
</comment>
<name>A0ABT1FZI7_9CORY</name>
<evidence type="ECO:0000256" key="5">
    <source>
        <dbReference type="ARBA" id="ARBA00022692"/>
    </source>
</evidence>
<evidence type="ECO:0000256" key="4">
    <source>
        <dbReference type="ARBA" id="ARBA00022475"/>
    </source>
</evidence>
<proteinExistence type="inferred from homology"/>
<keyword evidence="7" id="KW-1133">Transmembrane helix</keyword>
<accession>A0ABT1FZI7</accession>
<sequence length="96" mass="10553">MEFLPLLLILILFVVPPMLLMRSQRKRQAEIEAMRASIVPGDRIINVAGFHGTVVANRGEVIDLEIAPGTVVQMESAGIMRKVEPTLADESETPTL</sequence>
<evidence type="ECO:0000313" key="11">
    <source>
        <dbReference type="Proteomes" id="UP001204000"/>
    </source>
</evidence>